<dbReference type="GO" id="GO:0005794">
    <property type="term" value="C:Golgi apparatus"/>
    <property type="evidence" value="ECO:0007669"/>
    <property type="project" value="UniProtKB-SubCell"/>
</dbReference>
<evidence type="ECO:0000313" key="22">
    <source>
        <dbReference type="Proteomes" id="UP001374579"/>
    </source>
</evidence>
<evidence type="ECO:0000256" key="7">
    <source>
        <dbReference type="ARBA" id="ARBA00022737"/>
    </source>
</evidence>
<accession>A0AAN9B9S9</accession>
<feature type="compositionally biased region" description="Pro residues" evidence="19">
    <location>
        <begin position="38"/>
        <end position="50"/>
    </location>
</feature>
<feature type="compositionally biased region" description="Low complexity" evidence="19">
    <location>
        <begin position="543"/>
        <end position="556"/>
    </location>
</feature>
<comment type="function">
    <text evidence="17">Neuronal phosphoprotein that coats synaptic vesicles, and binds to the cytoskeleton. Acts as a regulator of synaptic vesicles trafficking, involved in the control of neurotransmitter release at the pre-synaptic terminal. Also involved in the regulation of axon outgrowth and synaptogenesis. The complex formed with NOS1 and CAPON proteins is necessary for specific nitric-oxid functions at a presynaptic level.</text>
</comment>
<comment type="subunit">
    <text evidence="16">Homodimer. Can form oligomers with SYN2. Interacts with CAPON. Forms a ternary complex with NOS1. Isoform Ib interacts with PRNP.</text>
</comment>
<evidence type="ECO:0000313" key="21">
    <source>
        <dbReference type="EMBL" id="KAK7102041.1"/>
    </source>
</evidence>
<feature type="domain" description="ATP-grasp" evidence="20">
    <location>
        <begin position="202"/>
        <end position="393"/>
    </location>
</feature>
<keyword evidence="18" id="KW-0547">Nucleotide-binding</keyword>
<dbReference type="Gene3D" id="3.40.50.20">
    <property type="match status" value="1"/>
</dbReference>
<dbReference type="PROSITE" id="PS50975">
    <property type="entry name" value="ATP_GRASP"/>
    <property type="match status" value="1"/>
</dbReference>
<keyword evidence="10" id="KW-0325">Glycoprotein</keyword>
<dbReference type="FunFam" id="3.40.50.20:FF:000008">
    <property type="entry name" value="Synapsin III"/>
    <property type="match status" value="1"/>
</dbReference>
<feature type="region of interest" description="Disordered" evidence="19">
    <location>
        <begin position="405"/>
        <end position="433"/>
    </location>
</feature>
<evidence type="ECO:0000256" key="16">
    <source>
        <dbReference type="ARBA" id="ARBA00046960"/>
    </source>
</evidence>
<evidence type="ECO:0000256" key="15">
    <source>
        <dbReference type="ARBA" id="ARBA00034106"/>
    </source>
</evidence>
<dbReference type="Gene3D" id="3.30.1490.20">
    <property type="entry name" value="ATP-grasp fold, A domain"/>
    <property type="match status" value="1"/>
</dbReference>
<dbReference type="AlphaFoldDB" id="A0AAN9B9S9"/>
<evidence type="ECO:0000259" key="20">
    <source>
        <dbReference type="PROSITE" id="PS50975"/>
    </source>
</evidence>
<evidence type="ECO:0000256" key="19">
    <source>
        <dbReference type="SAM" id="MobiDB-lite"/>
    </source>
</evidence>
<dbReference type="GO" id="GO:0030672">
    <property type="term" value="C:synaptic vesicle membrane"/>
    <property type="evidence" value="ECO:0007669"/>
    <property type="project" value="TreeGrafter"/>
</dbReference>
<evidence type="ECO:0000256" key="11">
    <source>
        <dbReference type="ARBA" id="ARBA00023203"/>
    </source>
</evidence>
<feature type="compositionally biased region" description="Polar residues" evidence="19">
    <location>
        <begin position="413"/>
        <end position="433"/>
    </location>
</feature>
<evidence type="ECO:0000256" key="10">
    <source>
        <dbReference type="ARBA" id="ARBA00023180"/>
    </source>
</evidence>
<sequence>MSFSSFKENFSSSMSYLKRRFSSGDLQGDLEDEERQLPPGPRKGPSPSAPSSPSRSTPATAIGQRMFSSSSGRAAYNKDRCKILLIIDDQHTDWSKYFKGKKIFNDWDVRVEQAEFSEINLAAYSDSGTMVDIQVNRNGTKVVRSFKPDFLLIRQHVRDANEDWRNLLLGFQYGGIPSINSLSSTYNFLDKPWVFAQMIQIQKRLGRDAFPLIEQAYYPNHKEMVSNMWLITPKFPVVVKIGHAHQGLGKVKIDSAHNFQDIASVVAVCGSYATTEIFVEGKYDLHIQKIGDNYKAYLRKSISGNWKANTGSAMLEQIAMNERFKLWVDECSKIFGGLDIVAVEAIQGKDGREHIIEVNGSSMTLLGETQEEDRRLISELCLTRMQQYLKPVTTLSRAISSGAIRHEGLSGSPGHSHQHANQQSNSPSSFGSNVTVAGSSCNTVPVFSKATSSGAIMHQGLNGHHSNNPLSQSNSPQARQQQAAQHMNATGPRAQHPGMGSERPVMPGSNPINIPSSHSAGPPHAPGPGHPSQQMSQSMPNAHGGNPQHNPAHGGPHAPPMHPAMAARTASKDEEDTMKNLRKTFAGIFGDM</sequence>
<protein>
    <recommendedName>
        <fullName evidence="4">Synapsin-1</fullName>
    </recommendedName>
    <alternativeName>
        <fullName evidence="14">Synapsin I</fullName>
    </alternativeName>
</protein>
<keyword evidence="11" id="KW-0009">Actin-binding</keyword>
<keyword evidence="6" id="KW-0597">Phosphoprotein</keyword>
<dbReference type="InterPro" id="IPR020898">
    <property type="entry name" value="Synapsin_ATP-bd_dom"/>
</dbReference>
<keyword evidence="9" id="KW-0333">Golgi apparatus</keyword>
<proteinExistence type="inferred from homology"/>
<evidence type="ECO:0000256" key="3">
    <source>
        <dbReference type="ARBA" id="ARBA00008243"/>
    </source>
</evidence>
<comment type="similarity">
    <text evidence="3">Belongs to the synapsin family.</text>
</comment>
<dbReference type="GO" id="GO:0007269">
    <property type="term" value="P:neurotransmitter secretion"/>
    <property type="evidence" value="ECO:0007669"/>
    <property type="project" value="InterPro"/>
</dbReference>
<name>A0AAN9B9S9_9CAEN</name>
<dbReference type="PRINTS" id="PR01368">
    <property type="entry name" value="SYNAPSIN"/>
</dbReference>
<dbReference type="GO" id="GO:0046872">
    <property type="term" value="F:metal ion binding"/>
    <property type="evidence" value="ECO:0007669"/>
    <property type="project" value="InterPro"/>
</dbReference>
<evidence type="ECO:0000256" key="1">
    <source>
        <dbReference type="ARBA" id="ARBA00004398"/>
    </source>
</evidence>
<dbReference type="PANTHER" id="PTHR10841:SF17">
    <property type="entry name" value="SYNAPSIN"/>
    <property type="match status" value="1"/>
</dbReference>
<feature type="compositionally biased region" description="Polar residues" evidence="19">
    <location>
        <begin position="478"/>
        <end position="488"/>
    </location>
</feature>
<dbReference type="InterPro" id="IPR019736">
    <property type="entry name" value="Synapsin_P_site"/>
</dbReference>
<keyword evidence="13" id="KW-0968">Cytoplasmic vesicle</keyword>
<evidence type="ECO:0000256" key="5">
    <source>
        <dbReference type="ARBA" id="ARBA00022481"/>
    </source>
</evidence>
<evidence type="ECO:0000256" key="14">
    <source>
        <dbReference type="ARBA" id="ARBA00029646"/>
    </source>
</evidence>
<evidence type="ECO:0000256" key="4">
    <source>
        <dbReference type="ARBA" id="ARBA00017852"/>
    </source>
</evidence>
<keyword evidence="5" id="KW-0488">Methylation</keyword>
<dbReference type="InterPro" id="IPR020897">
    <property type="entry name" value="Synapsin_pre-ATP-grasp_dom"/>
</dbReference>
<dbReference type="InterPro" id="IPR001359">
    <property type="entry name" value="Synapsin"/>
</dbReference>
<evidence type="ECO:0000256" key="17">
    <source>
        <dbReference type="ARBA" id="ARBA00060129"/>
    </source>
</evidence>
<keyword evidence="22" id="KW-1185">Reference proteome</keyword>
<organism evidence="21 22">
    <name type="scientific">Littorina saxatilis</name>
    <dbReference type="NCBI Taxonomy" id="31220"/>
    <lineage>
        <taxon>Eukaryota</taxon>
        <taxon>Metazoa</taxon>
        <taxon>Spiralia</taxon>
        <taxon>Lophotrochozoa</taxon>
        <taxon>Mollusca</taxon>
        <taxon>Gastropoda</taxon>
        <taxon>Caenogastropoda</taxon>
        <taxon>Littorinimorpha</taxon>
        <taxon>Littorinoidea</taxon>
        <taxon>Littorinidae</taxon>
        <taxon>Littorina</taxon>
    </lineage>
</organism>
<dbReference type="Gene3D" id="3.30.470.20">
    <property type="entry name" value="ATP-grasp fold, B domain"/>
    <property type="match status" value="1"/>
</dbReference>
<evidence type="ECO:0000256" key="8">
    <source>
        <dbReference type="ARBA" id="ARBA00023018"/>
    </source>
</evidence>
<evidence type="ECO:0000256" key="18">
    <source>
        <dbReference type="PROSITE-ProRule" id="PRU00409"/>
    </source>
</evidence>
<dbReference type="FunFam" id="3.30.1490.20:FF:000008">
    <property type="entry name" value="Synapsin I"/>
    <property type="match status" value="1"/>
</dbReference>
<dbReference type="GO" id="GO:0005524">
    <property type="term" value="F:ATP binding"/>
    <property type="evidence" value="ECO:0007669"/>
    <property type="project" value="UniProtKB-UniRule"/>
</dbReference>
<evidence type="ECO:0000256" key="9">
    <source>
        <dbReference type="ARBA" id="ARBA00023034"/>
    </source>
</evidence>
<keyword evidence="12" id="KW-0966">Cell projection</keyword>
<dbReference type="Proteomes" id="UP001374579">
    <property type="component" value="Unassembled WGS sequence"/>
</dbReference>
<comment type="caution">
    <text evidence="21">The sequence shown here is derived from an EMBL/GenBank/DDBJ whole genome shotgun (WGS) entry which is preliminary data.</text>
</comment>
<comment type="subcellular location">
    <subcellularLocation>
        <location evidence="1">Cytoplasmic vesicle</location>
        <location evidence="1">Secretory vesicle</location>
    </subcellularLocation>
    <subcellularLocation>
        <location evidence="2">Golgi apparatus</location>
    </subcellularLocation>
    <subcellularLocation>
        <location evidence="15">Presynapse</location>
    </subcellularLocation>
</comment>
<reference evidence="21 22" key="1">
    <citation type="submission" date="2024-02" db="EMBL/GenBank/DDBJ databases">
        <title>Chromosome-scale genome assembly of the rough periwinkle Littorina saxatilis.</title>
        <authorList>
            <person name="De Jode A."/>
            <person name="Faria R."/>
            <person name="Formenti G."/>
            <person name="Sims Y."/>
            <person name="Smith T.P."/>
            <person name="Tracey A."/>
            <person name="Wood J.M.D."/>
            <person name="Zagrodzka Z.B."/>
            <person name="Johannesson K."/>
            <person name="Butlin R.K."/>
            <person name="Leder E.H."/>
        </authorList>
    </citation>
    <scope>NUCLEOTIDE SEQUENCE [LARGE SCALE GENOMIC DNA]</scope>
    <source>
        <strain evidence="21">Snail1</strain>
        <tissue evidence="21">Muscle</tissue>
    </source>
</reference>
<dbReference type="Pfam" id="PF02078">
    <property type="entry name" value="Synapsin"/>
    <property type="match status" value="1"/>
</dbReference>
<evidence type="ECO:0000256" key="6">
    <source>
        <dbReference type="ARBA" id="ARBA00022553"/>
    </source>
</evidence>
<dbReference type="EMBL" id="JBAMIC010000010">
    <property type="protein sequence ID" value="KAK7102041.1"/>
    <property type="molecule type" value="Genomic_DNA"/>
</dbReference>
<feature type="region of interest" description="Disordered" evidence="19">
    <location>
        <begin position="24"/>
        <end position="64"/>
    </location>
</feature>
<dbReference type="GO" id="GO:0003779">
    <property type="term" value="F:actin binding"/>
    <property type="evidence" value="ECO:0007669"/>
    <property type="project" value="UniProtKB-KW"/>
</dbReference>
<evidence type="ECO:0000256" key="12">
    <source>
        <dbReference type="ARBA" id="ARBA00023273"/>
    </source>
</evidence>
<dbReference type="PANTHER" id="PTHR10841">
    <property type="entry name" value="SYNAPSIN"/>
    <property type="match status" value="1"/>
</dbReference>
<evidence type="ECO:0000256" key="2">
    <source>
        <dbReference type="ARBA" id="ARBA00004555"/>
    </source>
</evidence>
<dbReference type="FunFam" id="3.30.470.20:FF:000011">
    <property type="entry name" value="Synapsin I"/>
    <property type="match status" value="1"/>
</dbReference>
<gene>
    <name evidence="21" type="ORF">V1264_020329</name>
</gene>
<feature type="compositionally biased region" description="Low complexity" evidence="19">
    <location>
        <begin position="466"/>
        <end position="477"/>
    </location>
</feature>
<dbReference type="Pfam" id="PF02750">
    <property type="entry name" value="Synapsin_C"/>
    <property type="match status" value="1"/>
</dbReference>
<dbReference type="SUPFAM" id="SSF56059">
    <property type="entry name" value="Glutathione synthetase ATP-binding domain-like"/>
    <property type="match status" value="1"/>
</dbReference>
<keyword evidence="8" id="KW-0770">Synapse</keyword>
<dbReference type="InterPro" id="IPR016185">
    <property type="entry name" value="PreATP-grasp_dom_sf"/>
</dbReference>
<evidence type="ECO:0000256" key="13">
    <source>
        <dbReference type="ARBA" id="ARBA00023329"/>
    </source>
</evidence>
<feature type="region of interest" description="Disordered" evidence="19">
    <location>
        <begin position="457"/>
        <end position="578"/>
    </location>
</feature>
<keyword evidence="18" id="KW-0067">ATP-binding</keyword>
<feature type="compositionally biased region" description="Low complexity" evidence="19">
    <location>
        <begin position="51"/>
        <end position="60"/>
    </location>
</feature>
<dbReference type="Pfam" id="PF10581">
    <property type="entry name" value="Synapsin_N"/>
    <property type="match status" value="1"/>
</dbReference>
<dbReference type="InterPro" id="IPR013815">
    <property type="entry name" value="ATP_grasp_subdomain_1"/>
</dbReference>
<dbReference type="SUPFAM" id="SSF52440">
    <property type="entry name" value="PreATP-grasp domain"/>
    <property type="match status" value="1"/>
</dbReference>
<dbReference type="InterPro" id="IPR011761">
    <property type="entry name" value="ATP-grasp"/>
</dbReference>
<keyword evidence="7" id="KW-0677">Repeat</keyword>